<accession>A0A9P9DQY8</accession>
<dbReference type="PANTHER" id="PTHR34502">
    <property type="entry name" value="DUF6594 DOMAIN-CONTAINING PROTEIN-RELATED"/>
    <property type="match status" value="1"/>
</dbReference>
<keyword evidence="2" id="KW-1133">Transmembrane helix</keyword>
<sequence length="309" mass="34705">MAAPAHSPSVINILDPTASHNEYDVHGYPRLAVLFSKSPLYLHVRRFSALSARLLLRRQHRIIALEQQLVELEKKKMNTFCSNKLYFSDFSCMKNEKDKDSVRLREVYEELDKEMKEYEDVLIRTNTLGSRSADKRKLRHVQDWLSQPDGINGDAPLTGIDALVWGTIRDPSSHKEDIIQVIEAPETSAFENFMNSRGLSVMAKLPRILLSIIFCSRQKPDEHSKLGRDSKRIGAMYGFLGNILSGLIIAGGILLLYSFKEGPSMVVIALAFALLIGVCASIFKNEHFIMMIAGVTAVHSALLKSNNKC</sequence>
<feature type="transmembrane region" description="Helical" evidence="2">
    <location>
        <begin position="235"/>
        <end position="259"/>
    </location>
</feature>
<feature type="domain" description="DUF6594" evidence="3">
    <location>
        <begin position="28"/>
        <end position="296"/>
    </location>
</feature>
<name>A0A9P9DQY8_9PLEO</name>
<dbReference type="Proteomes" id="UP000700596">
    <property type="component" value="Unassembled WGS sequence"/>
</dbReference>
<dbReference type="AlphaFoldDB" id="A0A9P9DQY8"/>
<dbReference type="InterPro" id="IPR046529">
    <property type="entry name" value="DUF6594"/>
</dbReference>
<dbReference type="EMBL" id="JAGMWT010000008">
    <property type="protein sequence ID" value="KAH7123668.1"/>
    <property type="molecule type" value="Genomic_DNA"/>
</dbReference>
<evidence type="ECO:0000313" key="4">
    <source>
        <dbReference type="EMBL" id="KAH7123668.1"/>
    </source>
</evidence>
<protein>
    <recommendedName>
        <fullName evidence="3">DUF6594 domain-containing protein</fullName>
    </recommendedName>
</protein>
<feature type="coiled-coil region" evidence="1">
    <location>
        <begin position="101"/>
        <end position="128"/>
    </location>
</feature>
<keyword evidence="2" id="KW-0812">Transmembrane</keyword>
<organism evidence="4 5">
    <name type="scientific">Dendryphion nanum</name>
    <dbReference type="NCBI Taxonomy" id="256645"/>
    <lineage>
        <taxon>Eukaryota</taxon>
        <taxon>Fungi</taxon>
        <taxon>Dikarya</taxon>
        <taxon>Ascomycota</taxon>
        <taxon>Pezizomycotina</taxon>
        <taxon>Dothideomycetes</taxon>
        <taxon>Pleosporomycetidae</taxon>
        <taxon>Pleosporales</taxon>
        <taxon>Torulaceae</taxon>
        <taxon>Dendryphion</taxon>
    </lineage>
</organism>
<comment type="caution">
    <text evidence="4">The sequence shown here is derived from an EMBL/GenBank/DDBJ whole genome shotgun (WGS) entry which is preliminary data.</text>
</comment>
<dbReference type="Pfam" id="PF20237">
    <property type="entry name" value="DUF6594"/>
    <property type="match status" value="1"/>
</dbReference>
<evidence type="ECO:0000313" key="5">
    <source>
        <dbReference type="Proteomes" id="UP000700596"/>
    </source>
</evidence>
<feature type="transmembrane region" description="Helical" evidence="2">
    <location>
        <begin position="265"/>
        <end position="283"/>
    </location>
</feature>
<keyword evidence="5" id="KW-1185">Reference proteome</keyword>
<proteinExistence type="predicted"/>
<evidence type="ECO:0000256" key="2">
    <source>
        <dbReference type="SAM" id="Phobius"/>
    </source>
</evidence>
<reference evidence="4" key="1">
    <citation type="journal article" date="2021" name="Nat. Commun.">
        <title>Genetic determinants of endophytism in the Arabidopsis root mycobiome.</title>
        <authorList>
            <person name="Mesny F."/>
            <person name="Miyauchi S."/>
            <person name="Thiergart T."/>
            <person name="Pickel B."/>
            <person name="Atanasova L."/>
            <person name="Karlsson M."/>
            <person name="Huettel B."/>
            <person name="Barry K.W."/>
            <person name="Haridas S."/>
            <person name="Chen C."/>
            <person name="Bauer D."/>
            <person name="Andreopoulos W."/>
            <person name="Pangilinan J."/>
            <person name="LaButti K."/>
            <person name="Riley R."/>
            <person name="Lipzen A."/>
            <person name="Clum A."/>
            <person name="Drula E."/>
            <person name="Henrissat B."/>
            <person name="Kohler A."/>
            <person name="Grigoriev I.V."/>
            <person name="Martin F.M."/>
            <person name="Hacquard S."/>
        </authorList>
    </citation>
    <scope>NUCLEOTIDE SEQUENCE</scope>
    <source>
        <strain evidence="4">MPI-CAGE-CH-0243</strain>
    </source>
</reference>
<gene>
    <name evidence="4" type="ORF">B0J11DRAFT_529598</name>
</gene>
<keyword evidence="1" id="KW-0175">Coiled coil</keyword>
<dbReference type="PANTHER" id="PTHR34502:SF5">
    <property type="entry name" value="DUF6594 DOMAIN-CONTAINING PROTEIN"/>
    <property type="match status" value="1"/>
</dbReference>
<keyword evidence="2" id="KW-0472">Membrane</keyword>
<evidence type="ECO:0000259" key="3">
    <source>
        <dbReference type="Pfam" id="PF20237"/>
    </source>
</evidence>
<dbReference type="OrthoDB" id="3795595at2759"/>
<evidence type="ECO:0000256" key="1">
    <source>
        <dbReference type="SAM" id="Coils"/>
    </source>
</evidence>